<name>A0A368GMC6_ANCCA</name>
<proteinExistence type="predicted"/>
<dbReference type="Proteomes" id="UP000252519">
    <property type="component" value="Unassembled WGS sequence"/>
</dbReference>
<feature type="non-terminal residue" evidence="2">
    <location>
        <position position="1"/>
    </location>
</feature>
<feature type="region of interest" description="Disordered" evidence="1">
    <location>
        <begin position="1"/>
        <end position="25"/>
    </location>
</feature>
<comment type="caution">
    <text evidence="2">The sequence shown here is derived from an EMBL/GenBank/DDBJ whole genome shotgun (WGS) entry which is preliminary data.</text>
</comment>
<dbReference type="AlphaFoldDB" id="A0A368GMC6"/>
<organism evidence="2 3">
    <name type="scientific">Ancylostoma caninum</name>
    <name type="common">Dog hookworm</name>
    <dbReference type="NCBI Taxonomy" id="29170"/>
    <lineage>
        <taxon>Eukaryota</taxon>
        <taxon>Metazoa</taxon>
        <taxon>Ecdysozoa</taxon>
        <taxon>Nematoda</taxon>
        <taxon>Chromadorea</taxon>
        <taxon>Rhabditida</taxon>
        <taxon>Rhabditina</taxon>
        <taxon>Rhabditomorpha</taxon>
        <taxon>Strongyloidea</taxon>
        <taxon>Ancylostomatidae</taxon>
        <taxon>Ancylostomatinae</taxon>
        <taxon>Ancylostoma</taxon>
    </lineage>
</organism>
<gene>
    <name evidence="2" type="ORF">ANCCAN_08463</name>
</gene>
<protein>
    <submittedName>
        <fullName evidence="2">Uncharacterized protein</fullName>
    </submittedName>
</protein>
<reference evidence="2 3" key="1">
    <citation type="submission" date="2014-10" db="EMBL/GenBank/DDBJ databases">
        <title>Draft genome of the hookworm Ancylostoma caninum.</title>
        <authorList>
            <person name="Mitreva M."/>
        </authorList>
    </citation>
    <scope>NUCLEOTIDE SEQUENCE [LARGE SCALE GENOMIC DNA]</scope>
    <source>
        <strain evidence="2 3">Baltimore</strain>
    </source>
</reference>
<accession>A0A368GMC6</accession>
<sequence>LVVFSGPKFDGLESPSETSSGENFPDFGEKVFAHCKTSHEKPDRDAFGRSIPKYRTAWRIVPNQPCVNYYVLSAEVVPSSEKKVCTALVTSHLVSGRLAAYIVLNLEAARL</sequence>
<evidence type="ECO:0000313" key="2">
    <source>
        <dbReference type="EMBL" id="RCN45533.1"/>
    </source>
</evidence>
<dbReference type="EMBL" id="JOJR01000099">
    <property type="protein sequence ID" value="RCN45533.1"/>
    <property type="molecule type" value="Genomic_DNA"/>
</dbReference>
<keyword evidence="3" id="KW-1185">Reference proteome</keyword>
<evidence type="ECO:0000256" key="1">
    <source>
        <dbReference type="SAM" id="MobiDB-lite"/>
    </source>
</evidence>
<evidence type="ECO:0000313" key="3">
    <source>
        <dbReference type="Proteomes" id="UP000252519"/>
    </source>
</evidence>